<evidence type="ECO:0000256" key="1">
    <source>
        <dbReference type="ARBA" id="ARBA00022536"/>
    </source>
</evidence>
<feature type="domain" description="EGF-like" evidence="5">
    <location>
        <begin position="325"/>
        <end position="336"/>
    </location>
</feature>
<feature type="domain" description="EGF-like" evidence="5">
    <location>
        <begin position="26"/>
        <end position="37"/>
    </location>
</feature>
<dbReference type="Gene3D" id="2.10.25.10">
    <property type="entry name" value="Laminin"/>
    <property type="match status" value="6"/>
</dbReference>
<dbReference type="PANTHER" id="PTHR11219">
    <property type="entry name" value="TENEURIN AND N-ACETYLGLUCOSAMINE-1-PHOSPHODIESTER ALPHA-N-ACETYLGLUCOSAMINIDASE"/>
    <property type="match status" value="1"/>
</dbReference>
<evidence type="ECO:0000256" key="3">
    <source>
        <dbReference type="ARBA" id="ARBA00023157"/>
    </source>
</evidence>
<dbReference type="OrthoDB" id="43654at2759"/>
<feature type="domain" description="EGF-like" evidence="4 5">
    <location>
        <begin position="425"/>
        <end position="436"/>
    </location>
</feature>
<dbReference type="Gene3D" id="3.40.33.10">
    <property type="entry name" value="CAP"/>
    <property type="match status" value="1"/>
</dbReference>
<dbReference type="InterPro" id="IPR000742">
    <property type="entry name" value="EGF"/>
</dbReference>
<evidence type="ECO:0000313" key="6">
    <source>
        <dbReference type="Proteomes" id="UP000085678"/>
    </source>
</evidence>
<dbReference type="PRINTS" id="PR00837">
    <property type="entry name" value="V5TPXLIKE"/>
</dbReference>
<dbReference type="InterPro" id="IPR035940">
    <property type="entry name" value="CAP_sf"/>
</dbReference>
<name>A0A1S3ILJ0_LINAN</name>
<dbReference type="PANTHER" id="PTHR11219:SF69">
    <property type="entry name" value="TENEURIN-A"/>
    <property type="match status" value="1"/>
</dbReference>
<dbReference type="InterPro" id="IPR051216">
    <property type="entry name" value="Teneurin"/>
</dbReference>
<keyword evidence="3" id="KW-1015">Disulfide bond</keyword>
<dbReference type="Pfam" id="PF00188">
    <property type="entry name" value="CAP"/>
    <property type="match status" value="1"/>
</dbReference>
<proteinExistence type="predicted"/>
<feature type="domain" description="EGF-like" evidence="4 5">
    <location>
        <begin position="589"/>
        <end position="600"/>
    </location>
</feature>
<dbReference type="InParanoid" id="A0A1S3ILJ0"/>
<dbReference type="Pfam" id="PF25024">
    <property type="entry name" value="EGF_TEN"/>
    <property type="match status" value="1"/>
</dbReference>
<evidence type="ECO:0000259" key="5">
    <source>
        <dbReference type="PROSITE" id="PS01186"/>
    </source>
</evidence>
<sequence length="671" mass="72951">MASEFQTGGECPNQCVRGTQRPDCSCHCPPGWTGLECNTPSTGGDTWRIPELGMCTKTCMNGVVNPATCTCLCYPGWTGPTCSQLSRAKRQANCACPGNGFTPQEKQALVDRHNFHRANVNPMASDMTRMVWDDDLANCDAQAYANRCIWAHGTVDLTGCPYDFSTPQYRGQNLFPYPAFTAHKPHDIAKMVVDSFYGEVQYYEYLLNKCATGKHCGQYKQVVWAISNRLGCGIAYCSTGSPFEQIPNWWNVVCHYFPVGNYMFQKPYINGDGCSRCPEGTGGCTPDKKLCITAYECKINPSACGDHGCNKQCVNGYISSATCMCMCHLGWTGPLCDQPICVKHCGANANLNTETCMCICKQGWTGPLCDQKVDCTKNCGANGNLNTQTCTCICNQGWTGPLCDQQTCTKNCGANGNLNTQTCTCICNQGWTGPLCEQQVCTKNCGANGYLNSQTCTCICNQGWTGTLCDQQICTKNCGANGNLNTQTCTCICNQGWTGTLCDQRVCNKQCVYGTLDSQSCTCNCFPRWGGALCDQYLGGGCSKRCIHGYLDYPRCTCVCQPGWTGPTCNKRECPNNCVRGTQRPDCSCQCPPGWTGLDCNTPSTVCQKNCGPHGTLHVPSCTCRCEPGWTGTLCTKRLCTKTCMNGVVNPATCTCLCYPGWTGPTCSQRE</sequence>
<keyword evidence="1" id="KW-0245">EGF-like domain</keyword>
<feature type="domain" description="EGF-like" evidence="4 5">
    <location>
        <begin position="624"/>
        <end position="635"/>
    </location>
</feature>
<dbReference type="InterPro" id="IPR014044">
    <property type="entry name" value="CAP_dom"/>
</dbReference>
<keyword evidence="2" id="KW-0677">Repeat</keyword>
<dbReference type="SUPFAM" id="SSF55797">
    <property type="entry name" value="PR-1-like"/>
    <property type="match status" value="1"/>
</dbReference>
<evidence type="ECO:0000259" key="4">
    <source>
        <dbReference type="PROSITE" id="PS00022"/>
    </source>
</evidence>
<gene>
    <name evidence="7" type="primary">LOC106165425</name>
</gene>
<accession>A0A1S3ILJ0</accession>
<dbReference type="PROSITE" id="PS00022">
    <property type="entry name" value="EGF_1"/>
    <property type="match status" value="3"/>
</dbReference>
<evidence type="ECO:0000256" key="2">
    <source>
        <dbReference type="ARBA" id="ARBA00022737"/>
    </source>
</evidence>
<dbReference type="PROSITE" id="PS01186">
    <property type="entry name" value="EGF_2"/>
    <property type="match status" value="6"/>
</dbReference>
<dbReference type="GeneID" id="106165425"/>
<dbReference type="SMART" id="SM00181">
    <property type="entry name" value="EGF"/>
    <property type="match status" value="13"/>
</dbReference>
<evidence type="ECO:0000313" key="7">
    <source>
        <dbReference type="RefSeq" id="XP_013399082.1"/>
    </source>
</evidence>
<dbReference type="SMART" id="SM00198">
    <property type="entry name" value="SCP"/>
    <property type="match status" value="1"/>
</dbReference>
<dbReference type="KEGG" id="lak:106165425"/>
<dbReference type="AlphaFoldDB" id="A0A1S3ILJ0"/>
<dbReference type="InterPro" id="IPR001283">
    <property type="entry name" value="CRISP-related"/>
</dbReference>
<organism evidence="6 7">
    <name type="scientific">Lingula anatina</name>
    <name type="common">Brachiopod</name>
    <name type="synonym">Lingula unguis</name>
    <dbReference type="NCBI Taxonomy" id="7574"/>
    <lineage>
        <taxon>Eukaryota</taxon>
        <taxon>Metazoa</taxon>
        <taxon>Spiralia</taxon>
        <taxon>Lophotrochozoa</taxon>
        <taxon>Brachiopoda</taxon>
        <taxon>Linguliformea</taxon>
        <taxon>Lingulata</taxon>
        <taxon>Lingulida</taxon>
        <taxon>Linguloidea</taxon>
        <taxon>Lingulidae</taxon>
        <taxon>Lingula</taxon>
    </lineage>
</organism>
<dbReference type="RefSeq" id="XP_013399082.1">
    <property type="nucleotide sequence ID" value="XM_013543628.1"/>
</dbReference>
<dbReference type="Proteomes" id="UP000085678">
    <property type="component" value="Unplaced"/>
</dbReference>
<keyword evidence="6" id="KW-1185">Reference proteome</keyword>
<feature type="domain" description="EGF-like" evidence="5">
    <location>
        <begin position="491"/>
        <end position="502"/>
    </location>
</feature>
<protein>
    <submittedName>
        <fullName evidence="7">Multiple epidermal growth factor-like domains protein 10</fullName>
    </submittedName>
</protein>
<reference evidence="7" key="1">
    <citation type="submission" date="2025-08" db="UniProtKB">
        <authorList>
            <consortium name="RefSeq"/>
        </authorList>
    </citation>
    <scope>IDENTIFICATION</scope>
    <source>
        <tissue evidence="7">Gonads</tissue>
    </source>
</reference>